<feature type="domain" description="Pectate lyase" evidence="8">
    <location>
        <begin position="502"/>
        <end position="736"/>
    </location>
</feature>
<comment type="subcellular location">
    <subcellularLocation>
        <location evidence="5">Secreted</location>
    </subcellularLocation>
</comment>
<keyword evidence="2" id="KW-0063">Aspartyl esterase</keyword>
<keyword evidence="3 5" id="KW-0456">Lyase</keyword>
<dbReference type="GO" id="GO:0000272">
    <property type="term" value="P:polysaccharide catabolic process"/>
    <property type="evidence" value="ECO:0007669"/>
    <property type="project" value="UniProtKB-KW"/>
</dbReference>
<dbReference type="InterPro" id="IPR033131">
    <property type="entry name" value="Pectinesterase_Asp_AS"/>
</dbReference>
<evidence type="ECO:0000256" key="2">
    <source>
        <dbReference type="ARBA" id="ARBA00023085"/>
    </source>
</evidence>
<evidence type="ECO:0000256" key="3">
    <source>
        <dbReference type="ARBA" id="ARBA00023239"/>
    </source>
</evidence>
<evidence type="ECO:0000313" key="9">
    <source>
        <dbReference type="EMBL" id="OWQ93502.1"/>
    </source>
</evidence>
<evidence type="ECO:0000256" key="1">
    <source>
        <dbReference type="ARBA" id="ARBA00022801"/>
    </source>
</evidence>
<dbReference type="Proteomes" id="UP000197468">
    <property type="component" value="Unassembled WGS sequence"/>
</dbReference>
<organism evidence="9 10">
    <name type="scientific">Roseateles aquatilis</name>
    <dbReference type="NCBI Taxonomy" id="431061"/>
    <lineage>
        <taxon>Bacteria</taxon>
        <taxon>Pseudomonadati</taxon>
        <taxon>Pseudomonadota</taxon>
        <taxon>Betaproteobacteria</taxon>
        <taxon>Burkholderiales</taxon>
        <taxon>Sphaerotilaceae</taxon>
        <taxon>Roseateles</taxon>
    </lineage>
</organism>
<feature type="chain" id="PRO_5012648039" description="Pectate lyase domain-containing protein" evidence="7">
    <location>
        <begin position="24"/>
        <end position="811"/>
    </location>
</feature>
<dbReference type="InterPro" id="IPR011050">
    <property type="entry name" value="Pectin_lyase_fold/virulence"/>
</dbReference>
<keyword evidence="1" id="KW-0378">Hydrolase</keyword>
<feature type="active site" evidence="4">
    <location>
        <position position="279"/>
    </location>
</feature>
<dbReference type="InterPro" id="IPR045032">
    <property type="entry name" value="PEL"/>
</dbReference>
<protein>
    <recommendedName>
        <fullName evidence="8">Pectate lyase domain-containing protein</fullName>
    </recommendedName>
</protein>
<dbReference type="AlphaFoldDB" id="A0A246JLL3"/>
<comment type="caution">
    <text evidence="9">The sequence shown here is derived from an EMBL/GenBank/DDBJ whole genome shotgun (WGS) entry which is preliminary data.</text>
</comment>
<proteinExistence type="inferred from homology"/>
<keyword evidence="5" id="KW-0964">Secreted</keyword>
<sequence>MRGWWRAVSLGIGTAVLAGAAGAQERPQLDDAQAARATVADYLGDWRPAPLGDPARWTPTFVVAADGSGTHRTVQAAIDALPAKGQGTARGYVLVKPGTYREPLCVRDKAPFTLYGRGDPSEVVIVEGRYNAMPKAPGASAHRCMPLRDATTHGTPGSASVMLFSDDVQLLRLTIANDAMDRVRDGQGYPAGVGESGGAQAVALMTRGDRLQLERVRLIGHQDTFYAERVDGGTEGPARAGTGDGAGSNGDGQERAAPGAADRPSRVLVRDSEIRGDVDFIFGGATLVIDRSLIVSRAGRRQPGHGGHVLAPSTPNGEPHGFLIQDSRWLAEPGVAPGSVSLGRAWDRGIGRGEWRASPTVPNGQAVVRGNLLGPHLAPWSASTSRRPFAATGEAANRMAEYRNVALPAAAFERLADGDGWASMDGGTEGGARAAPSHVRFVRTRAELDAALALGDTPKLIAIAARIDLAADAAGRKLGFDDFRDPAFDVDAFVRQYDPATWGRRNPEGPLEEARRRSAKRQAAHVVVKPPSFTTLVGVTPDAGFEGGSLMLDGVEQVILRNLHFADAYDFFPAWDPNDNGHGEWNSEYDTVSLRAARHVWVDHCSFDDGERPDAREPVALGQRMQRHDGLLDITRRSDFVTVSWNVFRRHDKTMLIGGGDGHRDDRGHLRVTLHHNFWEAVKERTPRVRYGRVHVANNLYVAESGGDYPYGYSLGIGIESQLLSEANAWVAAPGIGPERVARLLKGDRVEDRGSLFNGATLDLAGALRAARPDQAVGAEAGWSPPYRLPIDTAADAATRVRAGAGAGRLW</sequence>
<dbReference type="GO" id="GO:0030599">
    <property type="term" value="F:pectinesterase activity"/>
    <property type="evidence" value="ECO:0007669"/>
    <property type="project" value="InterPro"/>
</dbReference>
<dbReference type="GO" id="GO:0042545">
    <property type="term" value="P:cell wall modification"/>
    <property type="evidence" value="ECO:0007669"/>
    <property type="project" value="InterPro"/>
</dbReference>
<keyword evidence="5" id="KW-0119">Carbohydrate metabolism</keyword>
<dbReference type="GO" id="GO:0005576">
    <property type="term" value="C:extracellular region"/>
    <property type="evidence" value="ECO:0007669"/>
    <property type="project" value="UniProtKB-SubCell"/>
</dbReference>
<dbReference type="InterPro" id="IPR002022">
    <property type="entry name" value="Pec_lyase"/>
</dbReference>
<dbReference type="Gene3D" id="2.160.20.10">
    <property type="entry name" value="Single-stranded right-handed beta-helix, Pectin lyase-like"/>
    <property type="match status" value="2"/>
</dbReference>
<name>A0A246JLL3_9BURK</name>
<dbReference type="InterPro" id="IPR000070">
    <property type="entry name" value="Pectinesterase_cat"/>
</dbReference>
<dbReference type="PANTHER" id="PTHR31683:SF18">
    <property type="entry name" value="PECTATE LYASE 21-RELATED"/>
    <property type="match status" value="1"/>
</dbReference>
<dbReference type="EMBL" id="NIOF01000001">
    <property type="protein sequence ID" value="OWQ93502.1"/>
    <property type="molecule type" value="Genomic_DNA"/>
</dbReference>
<reference evidence="9 10" key="1">
    <citation type="journal article" date="2008" name="Int. J. Syst. Evol. Microbiol.">
        <title>Description of Roseateles aquatilis sp. nov. and Roseateles terrae sp. nov., in the class Betaproteobacteria, and emended description of the genus Roseateles.</title>
        <authorList>
            <person name="Gomila M."/>
            <person name="Bowien B."/>
            <person name="Falsen E."/>
            <person name="Moore E.R."/>
            <person name="Lalucat J."/>
        </authorList>
    </citation>
    <scope>NUCLEOTIDE SEQUENCE [LARGE SCALE GENOMIC DNA]</scope>
    <source>
        <strain evidence="9 10">CCUG 48205</strain>
    </source>
</reference>
<dbReference type="Pfam" id="PF00544">
    <property type="entry name" value="Pectate_lyase_4"/>
    <property type="match status" value="1"/>
</dbReference>
<gene>
    <name evidence="9" type="ORF">CDN99_03270</name>
</gene>
<comment type="similarity">
    <text evidence="5">Belongs to the polysaccharide lyase 1 family.</text>
</comment>
<accession>A0A246JLL3</accession>
<dbReference type="InterPro" id="IPR012334">
    <property type="entry name" value="Pectin_lyas_fold"/>
</dbReference>
<dbReference type="Pfam" id="PF01095">
    <property type="entry name" value="Pectinesterase"/>
    <property type="match status" value="1"/>
</dbReference>
<feature type="region of interest" description="Disordered" evidence="6">
    <location>
        <begin position="228"/>
        <end position="265"/>
    </location>
</feature>
<evidence type="ECO:0000256" key="6">
    <source>
        <dbReference type="SAM" id="MobiDB-lite"/>
    </source>
</evidence>
<dbReference type="PANTHER" id="PTHR31683">
    <property type="entry name" value="PECTATE LYASE 18-RELATED"/>
    <property type="match status" value="1"/>
</dbReference>
<evidence type="ECO:0000256" key="7">
    <source>
        <dbReference type="SAM" id="SignalP"/>
    </source>
</evidence>
<dbReference type="SUPFAM" id="SSF51126">
    <property type="entry name" value="Pectin lyase-like"/>
    <property type="match status" value="2"/>
</dbReference>
<dbReference type="GO" id="GO:0030570">
    <property type="term" value="F:pectate lyase activity"/>
    <property type="evidence" value="ECO:0007669"/>
    <property type="project" value="InterPro"/>
</dbReference>
<keyword evidence="7" id="KW-0732">Signal</keyword>
<evidence type="ECO:0000256" key="4">
    <source>
        <dbReference type="PROSITE-ProRule" id="PRU10040"/>
    </source>
</evidence>
<evidence type="ECO:0000259" key="8">
    <source>
        <dbReference type="SMART" id="SM00656"/>
    </source>
</evidence>
<dbReference type="PROSITE" id="PS00503">
    <property type="entry name" value="PECTINESTERASE_2"/>
    <property type="match status" value="1"/>
</dbReference>
<evidence type="ECO:0000256" key="5">
    <source>
        <dbReference type="RuleBase" id="RU361173"/>
    </source>
</evidence>
<dbReference type="SMART" id="SM00656">
    <property type="entry name" value="Amb_all"/>
    <property type="match status" value="1"/>
</dbReference>
<keyword evidence="5" id="KW-0624">Polysaccharide degradation</keyword>
<evidence type="ECO:0000313" key="10">
    <source>
        <dbReference type="Proteomes" id="UP000197468"/>
    </source>
</evidence>
<keyword evidence="10" id="KW-1185">Reference proteome</keyword>
<feature type="signal peptide" evidence="7">
    <location>
        <begin position="1"/>
        <end position="23"/>
    </location>
</feature>